<evidence type="ECO:0000313" key="4">
    <source>
        <dbReference type="Proteomes" id="UP000184526"/>
    </source>
</evidence>
<organism evidence="3 4">
    <name type="scientific">Clostridium collagenovorans DSM 3089</name>
    <dbReference type="NCBI Taxonomy" id="1121306"/>
    <lineage>
        <taxon>Bacteria</taxon>
        <taxon>Bacillati</taxon>
        <taxon>Bacillota</taxon>
        <taxon>Clostridia</taxon>
        <taxon>Eubacteriales</taxon>
        <taxon>Clostridiaceae</taxon>
        <taxon>Clostridium</taxon>
    </lineage>
</organism>
<name>A0A1M5TKC6_9CLOT</name>
<dbReference type="Pfam" id="PF13482">
    <property type="entry name" value="RNase_H_2"/>
    <property type="match status" value="1"/>
</dbReference>
<reference evidence="3 4" key="1">
    <citation type="submission" date="2016-11" db="EMBL/GenBank/DDBJ databases">
        <authorList>
            <person name="Jaros S."/>
            <person name="Januszkiewicz K."/>
            <person name="Wedrychowicz H."/>
        </authorList>
    </citation>
    <scope>NUCLEOTIDE SEQUENCE [LARGE SCALE GENOMIC DNA]</scope>
    <source>
        <strain evidence="3 4">DSM 3089</strain>
    </source>
</reference>
<accession>A0A1M5TKC6</accession>
<sequence length="257" mass="30777">MIIVEKEIKIEEICEEFVLEIKENKDIYKEAIFFDLEHYVFKKPICVGVFGAAIYDEGKNSVLLTQYMIENSKDAKEILKLSREYFRTMKNEKNKKYLVSFSGNNDYIVINHLYQKYKINYDIRKEFIDVDLQKIFEEATTKCIGLKNLEKIFKIDRCGKLISGSNLAKIFSKINKDSDYINRMPEDKKNNILIYNEGDVINLFFIYVTWNKYVTKEVIKEMEEERKKEIAQREQFLKEEKQKKIERLKEETTKLKL</sequence>
<dbReference type="OrthoDB" id="1930305at2"/>
<gene>
    <name evidence="3" type="ORF">SAMN02745196_00621</name>
</gene>
<evidence type="ECO:0000259" key="2">
    <source>
        <dbReference type="Pfam" id="PF13482"/>
    </source>
</evidence>
<dbReference type="Proteomes" id="UP000184526">
    <property type="component" value="Unassembled WGS sequence"/>
</dbReference>
<dbReference type="AlphaFoldDB" id="A0A1M5TKC6"/>
<keyword evidence="4" id="KW-1185">Reference proteome</keyword>
<dbReference type="RefSeq" id="WP_072829937.1">
    <property type="nucleotide sequence ID" value="NZ_FQXP01000003.1"/>
</dbReference>
<keyword evidence="1" id="KW-0175">Coiled coil</keyword>
<dbReference type="InterPro" id="IPR038720">
    <property type="entry name" value="YprB_RNase_H-like_dom"/>
</dbReference>
<protein>
    <submittedName>
        <fullName evidence="3">RNase_H superfamily protein</fullName>
    </submittedName>
</protein>
<feature type="domain" description="YprB ribonuclease H-like" evidence="2">
    <location>
        <begin position="32"/>
        <end position="210"/>
    </location>
</feature>
<proteinExistence type="predicted"/>
<feature type="coiled-coil region" evidence="1">
    <location>
        <begin position="219"/>
        <end position="251"/>
    </location>
</feature>
<dbReference type="STRING" id="1121306.SAMN02745196_00621"/>
<dbReference type="EMBL" id="FQXP01000003">
    <property type="protein sequence ID" value="SHH51265.1"/>
    <property type="molecule type" value="Genomic_DNA"/>
</dbReference>
<evidence type="ECO:0000313" key="3">
    <source>
        <dbReference type="EMBL" id="SHH51265.1"/>
    </source>
</evidence>
<evidence type="ECO:0000256" key="1">
    <source>
        <dbReference type="SAM" id="Coils"/>
    </source>
</evidence>